<gene>
    <name evidence="3" type="ORF">NEOLI_003339</name>
</gene>
<dbReference type="InterPro" id="IPR005746">
    <property type="entry name" value="Thioredoxin"/>
</dbReference>
<keyword evidence="4" id="KW-1185">Reference proteome</keyword>
<feature type="non-terminal residue" evidence="3">
    <location>
        <position position="1"/>
    </location>
</feature>
<evidence type="ECO:0000313" key="3">
    <source>
        <dbReference type="EMBL" id="OLL26785.1"/>
    </source>
</evidence>
<protein>
    <submittedName>
        <fullName evidence="3">Thioredoxin-1</fullName>
    </submittedName>
</protein>
<dbReference type="Pfam" id="PF00085">
    <property type="entry name" value="Thioredoxin"/>
    <property type="match status" value="1"/>
</dbReference>
<reference evidence="3 4" key="1">
    <citation type="submission" date="2016-04" db="EMBL/GenBank/DDBJ databases">
        <title>Evolutionary innovation and constraint leading to complex multicellularity in the Ascomycota.</title>
        <authorList>
            <person name="Cisse O."/>
            <person name="Nguyen A."/>
            <person name="Hewitt D.A."/>
            <person name="Jedd G."/>
            <person name="Stajich J.E."/>
        </authorList>
    </citation>
    <scope>NUCLEOTIDE SEQUENCE [LARGE SCALE GENOMIC DNA]</scope>
    <source>
        <strain evidence="3 4">DAH-3</strain>
    </source>
</reference>
<dbReference type="PRINTS" id="PR00421">
    <property type="entry name" value="THIOREDOXIN"/>
</dbReference>
<dbReference type="InterPro" id="IPR013766">
    <property type="entry name" value="Thioredoxin_domain"/>
</dbReference>
<feature type="domain" description="Thioredoxin" evidence="2">
    <location>
        <begin position="11"/>
        <end position="142"/>
    </location>
</feature>
<dbReference type="EMBL" id="LXFE01000147">
    <property type="protein sequence ID" value="OLL26785.1"/>
    <property type="molecule type" value="Genomic_DNA"/>
</dbReference>
<dbReference type="PANTHER" id="PTHR46115">
    <property type="entry name" value="THIOREDOXIN-LIKE PROTEIN 1"/>
    <property type="match status" value="1"/>
</dbReference>
<dbReference type="PROSITE" id="PS00194">
    <property type="entry name" value="THIOREDOXIN_1"/>
    <property type="match status" value="1"/>
</dbReference>
<comment type="caution">
    <text evidence="3">The sequence shown here is derived from an EMBL/GenBank/DDBJ whole genome shotgun (WGS) entry which is preliminary data.</text>
</comment>
<dbReference type="OMA" id="DFHALWC"/>
<dbReference type="AlphaFoldDB" id="A0A1U7LVT2"/>
<dbReference type="InterPro" id="IPR017937">
    <property type="entry name" value="Thioredoxin_CS"/>
</dbReference>
<proteinExistence type="predicted"/>
<dbReference type="GO" id="GO:0015035">
    <property type="term" value="F:protein-disulfide reductase activity"/>
    <property type="evidence" value="ECO:0007669"/>
    <property type="project" value="InterPro"/>
</dbReference>
<dbReference type="Proteomes" id="UP000186594">
    <property type="component" value="Unassembled WGS sequence"/>
</dbReference>
<dbReference type="FunFam" id="3.40.30.10:FF:000245">
    <property type="entry name" value="Thioredoxin"/>
    <property type="match status" value="1"/>
</dbReference>
<dbReference type="Gene3D" id="3.40.30.10">
    <property type="entry name" value="Glutaredoxin"/>
    <property type="match status" value="1"/>
</dbReference>
<accession>A0A1U7LVT2</accession>
<dbReference type="STRING" id="1198029.A0A1U7LVT2"/>
<dbReference type="NCBIfam" id="TIGR01068">
    <property type="entry name" value="thioredoxin"/>
    <property type="match status" value="1"/>
</dbReference>
<evidence type="ECO:0000313" key="4">
    <source>
        <dbReference type="Proteomes" id="UP000186594"/>
    </source>
</evidence>
<dbReference type="PROSITE" id="PS51352">
    <property type="entry name" value="THIOREDOXIN_2"/>
    <property type="match status" value="1"/>
</dbReference>
<dbReference type="OrthoDB" id="10263751at2759"/>
<organism evidence="3 4">
    <name type="scientific">Neolecta irregularis (strain DAH-3)</name>
    <dbReference type="NCBI Taxonomy" id="1198029"/>
    <lineage>
        <taxon>Eukaryota</taxon>
        <taxon>Fungi</taxon>
        <taxon>Dikarya</taxon>
        <taxon>Ascomycota</taxon>
        <taxon>Taphrinomycotina</taxon>
        <taxon>Neolectales</taxon>
        <taxon>Neolectaceae</taxon>
        <taxon>Neolecta</taxon>
    </lineage>
</organism>
<evidence type="ECO:0000259" key="2">
    <source>
        <dbReference type="PROSITE" id="PS51352"/>
    </source>
</evidence>
<sequence length="148" mass="16757">TCRELINPVYLGVCHLKPPHTVAASIFQRSFRFTRSSRMVHLVSSTQSFKEHISKDQYTIVDFYANWCAPCKAIAPILVRLSNTYASIKFLKVDVDEQSEVAAEEKIKAMPTFVVYRNGQRVDELVGANQDKLEKLVIKYAEIAGKCS</sequence>
<name>A0A1U7LVT2_NEOID</name>
<dbReference type="SUPFAM" id="SSF52833">
    <property type="entry name" value="Thioredoxin-like"/>
    <property type="match status" value="1"/>
</dbReference>
<keyword evidence="1" id="KW-1015">Disulfide bond</keyword>
<dbReference type="CDD" id="cd02947">
    <property type="entry name" value="TRX_family"/>
    <property type="match status" value="1"/>
</dbReference>
<dbReference type="InterPro" id="IPR036249">
    <property type="entry name" value="Thioredoxin-like_sf"/>
</dbReference>
<evidence type="ECO:0000256" key="1">
    <source>
        <dbReference type="ARBA" id="ARBA00023157"/>
    </source>
</evidence>